<protein>
    <submittedName>
        <fullName evidence="1">Uncharacterized protein</fullName>
    </submittedName>
</protein>
<dbReference type="EMBL" id="VTUW01000040">
    <property type="protein sequence ID" value="KAA1181298.1"/>
    <property type="molecule type" value="Genomic_DNA"/>
</dbReference>
<accession>A0A5B0W405</accession>
<gene>
    <name evidence="1" type="ORF">F0L16_17250</name>
</gene>
<dbReference type="Proteomes" id="UP000322184">
    <property type="component" value="Unassembled WGS sequence"/>
</dbReference>
<evidence type="ECO:0000313" key="2">
    <source>
        <dbReference type="Proteomes" id="UP000322184"/>
    </source>
</evidence>
<reference evidence="1 2" key="1">
    <citation type="submission" date="2019-09" db="EMBL/GenBank/DDBJ databases">
        <title>Whole genome sequence of Photorhabdus heterorhabditis strain ETL (Enterobacteriales: Enterobacteriaceae) a bacterial symbiont of Heterorhabditis zealandica strain ETL (Rhabditida: Heterorhabditidae).</title>
        <authorList>
            <person name="Lulamba T.E."/>
            <person name="Serepa-Dlamini M.H."/>
        </authorList>
    </citation>
    <scope>NUCLEOTIDE SEQUENCE [LARGE SCALE GENOMIC DNA]</scope>
    <source>
        <strain evidence="1 2">ETL</strain>
    </source>
</reference>
<proteinExistence type="predicted"/>
<evidence type="ECO:0000313" key="1">
    <source>
        <dbReference type="EMBL" id="KAA1181298.1"/>
    </source>
</evidence>
<dbReference type="AlphaFoldDB" id="A0A5B0W405"/>
<sequence>MSNIKNKSNNIIMKLIFMRKKSHNPCETKGYQSEFIYDNPTFHQKLDLLKGPNITGFSMGELASHIAKYEEEYYRQSQKVIQTIPRVTSLNTYSFEKNKTKQTCTHYEYSLCNNHDRCIGTTLQMYKAQKFSVSY</sequence>
<organism evidence="1 2">
    <name type="scientific">Photorhabdus heterorhabditis</name>
    <dbReference type="NCBI Taxonomy" id="880156"/>
    <lineage>
        <taxon>Bacteria</taxon>
        <taxon>Pseudomonadati</taxon>
        <taxon>Pseudomonadota</taxon>
        <taxon>Gammaproteobacteria</taxon>
        <taxon>Enterobacterales</taxon>
        <taxon>Morganellaceae</taxon>
        <taxon>Photorhabdus</taxon>
    </lineage>
</organism>
<dbReference type="RefSeq" id="WP_149617295.1">
    <property type="nucleotide sequence ID" value="NZ_CAWPFF010000082.1"/>
</dbReference>
<comment type="caution">
    <text evidence="1">The sequence shown here is derived from an EMBL/GenBank/DDBJ whole genome shotgun (WGS) entry which is preliminary data.</text>
</comment>
<name>A0A5B0W405_9GAMM</name>